<proteinExistence type="predicted"/>
<keyword evidence="3" id="KW-1185">Reference proteome</keyword>
<evidence type="ECO:0000313" key="3">
    <source>
        <dbReference type="Proteomes" id="UP001500897"/>
    </source>
</evidence>
<gene>
    <name evidence="2" type="ORF">GCM10009759_45880</name>
</gene>
<sequence length="195" mass="20002">MRLRIAGAVAGLVLVLVLGAAGCGSSGGGDGDARSGRRLVALDTARSRLQELVDGTTGALTPAVRYADDAFRSVPHENAARDADGTAQLTLRRYVLTKVADANRPRLLEQVRAYWRGLGYTLHDTDAPDLASASAPDGTGVSVSVGVPGNVTVVADAWVKDPGSSAPFGPAPSPLPTAPDGGPDTMPTFEDPAWS</sequence>
<evidence type="ECO:0000256" key="1">
    <source>
        <dbReference type="SAM" id="MobiDB-lite"/>
    </source>
</evidence>
<reference evidence="2 3" key="1">
    <citation type="journal article" date="2019" name="Int. J. Syst. Evol. Microbiol.">
        <title>The Global Catalogue of Microorganisms (GCM) 10K type strain sequencing project: providing services to taxonomists for standard genome sequencing and annotation.</title>
        <authorList>
            <consortium name="The Broad Institute Genomics Platform"/>
            <consortium name="The Broad Institute Genome Sequencing Center for Infectious Disease"/>
            <person name="Wu L."/>
            <person name="Ma J."/>
        </authorList>
    </citation>
    <scope>NUCLEOTIDE SEQUENCE [LARGE SCALE GENOMIC DNA]</scope>
    <source>
        <strain evidence="2 3">JCM 14559</strain>
    </source>
</reference>
<dbReference type="Proteomes" id="UP001500897">
    <property type="component" value="Unassembled WGS sequence"/>
</dbReference>
<dbReference type="RefSeq" id="WP_344554457.1">
    <property type="nucleotide sequence ID" value="NZ_BAAANS010000032.1"/>
</dbReference>
<organism evidence="2 3">
    <name type="scientific">Kitasatospora saccharophila</name>
    <dbReference type="NCBI Taxonomy" id="407973"/>
    <lineage>
        <taxon>Bacteria</taxon>
        <taxon>Bacillati</taxon>
        <taxon>Actinomycetota</taxon>
        <taxon>Actinomycetes</taxon>
        <taxon>Kitasatosporales</taxon>
        <taxon>Streptomycetaceae</taxon>
        <taxon>Kitasatospora</taxon>
    </lineage>
</organism>
<comment type="caution">
    <text evidence="2">The sequence shown here is derived from an EMBL/GenBank/DDBJ whole genome shotgun (WGS) entry which is preliminary data.</text>
</comment>
<dbReference type="EMBL" id="BAAANS010000032">
    <property type="protein sequence ID" value="GAA2107114.1"/>
    <property type="molecule type" value="Genomic_DNA"/>
</dbReference>
<protein>
    <submittedName>
        <fullName evidence="2">Uncharacterized protein</fullName>
    </submittedName>
</protein>
<evidence type="ECO:0000313" key="2">
    <source>
        <dbReference type="EMBL" id="GAA2107114.1"/>
    </source>
</evidence>
<dbReference type="PROSITE" id="PS51257">
    <property type="entry name" value="PROKAR_LIPOPROTEIN"/>
    <property type="match status" value="1"/>
</dbReference>
<accession>A0ABN2X8B4</accession>
<name>A0ABN2X8B4_9ACTN</name>
<feature type="region of interest" description="Disordered" evidence="1">
    <location>
        <begin position="161"/>
        <end position="195"/>
    </location>
</feature>